<name>A0ABT9QSU9_9ACTN</name>
<evidence type="ECO:0000256" key="2">
    <source>
        <dbReference type="SAM" id="SignalP"/>
    </source>
</evidence>
<keyword evidence="4" id="KW-1185">Reference proteome</keyword>
<accession>A0ABT9QSU9</accession>
<protein>
    <recommendedName>
        <fullName evidence="5">Lectin-like protein BA14k</fullName>
    </recommendedName>
</protein>
<feature type="chain" id="PRO_5045842155" description="Lectin-like protein BA14k" evidence="2">
    <location>
        <begin position="29"/>
        <end position="104"/>
    </location>
</feature>
<sequence>MHGKQKLMVLGPMLLSLLALGPASISHASDASHSGTATGAGVSDEQPPWRGYWDGYRDGYRAAGQDCRSRIMHSFQGDRRMSEYDRGWVAGYNAGYRRFCTMVE</sequence>
<organism evidence="3 4">
    <name type="scientific">Streptosporangium lutulentum</name>
    <dbReference type="NCBI Taxonomy" id="1461250"/>
    <lineage>
        <taxon>Bacteria</taxon>
        <taxon>Bacillati</taxon>
        <taxon>Actinomycetota</taxon>
        <taxon>Actinomycetes</taxon>
        <taxon>Streptosporangiales</taxon>
        <taxon>Streptosporangiaceae</taxon>
        <taxon>Streptosporangium</taxon>
    </lineage>
</organism>
<keyword evidence="2" id="KW-0732">Signal</keyword>
<dbReference type="RefSeq" id="WP_307567892.1">
    <property type="nucleotide sequence ID" value="NZ_JAUSQU010000001.1"/>
</dbReference>
<gene>
    <name evidence="3" type="ORF">J2853_009046</name>
</gene>
<feature type="signal peptide" evidence="2">
    <location>
        <begin position="1"/>
        <end position="28"/>
    </location>
</feature>
<evidence type="ECO:0008006" key="5">
    <source>
        <dbReference type="Google" id="ProtNLM"/>
    </source>
</evidence>
<evidence type="ECO:0000313" key="4">
    <source>
        <dbReference type="Proteomes" id="UP001225356"/>
    </source>
</evidence>
<dbReference type="Proteomes" id="UP001225356">
    <property type="component" value="Unassembled WGS sequence"/>
</dbReference>
<evidence type="ECO:0000313" key="3">
    <source>
        <dbReference type="EMBL" id="MDP9849835.1"/>
    </source>
</evidence>
<feature type="region of interest" description="Disordered" evidence="1">
    <location>
        <begin position="26"/>
        <end position="48"/>
    </location>
</feature>
<dbReference type="EMBL" id="JAUSQU010000001">
    <property type="protein sequence ID" value="MDP9849835.1"/>
    <property type="molecule type" value="Genomic_DNA"/>
</dbReference>
<evidence type="ECO:0000256" key="1">
    <source>
        <dbReference type="SAM" id="MobiDB-lite"/>
    </source>
</evidence>
<comment type="caution">
    <text evidence="3">The sequence shown here is derived from an EMBL/GenBank/DDBJ whole genome shotgun (WGS) entry which is preliminary data.</text>
</comment>
<proteinExistence type="predicted"/>
<reference evidence="3 4" key="1">
    <citation type="submission" date="2023-07" db="EMBL/GenBank/DDBJ databases">
        <title>Sequencing the genomes of 1000 actinobacteria strains.</title>
        <authorList>
            <person name="Klenk H.-P."/>
        </authorList>
    </citation>
    <scope>NUCLEOTIDE SEQUENCE [LARGE SCALE GENOMIC DNA]</scope>
    <source>
        <strain evidence="3 4">DSM 46740</strain>
    </source>
</reference>